<dbReference type="GeneID" id="7834997"/>
<feature type="region of interest" description="Disordered" evidence="1">
    <location>
        <begin position="194"/>
        <end position="220"/>
    </location>
</feature>
<keyword evidence="2" id="KW-0472">Membrane</keyword>
<dbReference type="InParanoid" id="Q22P54"/>
<organism evidence="3 4">
    <name type="scientific">Tetrahymena thermophila (strain SB210)</name>
    <dbReference type="NCBI Taxonomy" id="312017"/>
    <lineage>
        <taxon>Eukaryota</taxon>
        <taxon>Sar</taxon>
        <taxon>Alveolata</taxon>
        <taxon>Ciliophora</taxon>
        <taxon>Intramacronucleata</taxon>
        <taxon>Oligohymenophorea</taxon>
        <taxon>Hymenostomatida</taxon>
        <taxon>Tetrahymenina</taxon>
        <taxon>Tetrahymenidae</taxon>
        <taxon>Tetrahymena</taxon>
    </lineage>
</organism>
<evidence type="ECO:0000313" key="4">
    <source>
        <dbReference type="Proteomes" id="UP000009168"/>
    </source>
</evidence>
<dbReference type="KEGG" id="tet:TTHERM_00414370"/>
<protein>
    <submittedName>
        <fullName evidence="3">Transmembrane protein, putative</fullName>
    </submittedName>
</protein>
<dbReference type="AlphaFoldDB" id="Q22P54"/>
<dbReference type="EMBL" id="GG662856">
    <property type="protein sequence ID" value="EAR86957.2"/>
    <property type="molecule type" value="Genomic_DNA"/>
</dbReference>
<feature type="transmembrane region" description="Helical" evidence="2">
    <location>
        <begin position="568"/>
        <end position="589"/>
    </location>
</feature>
<sequence length="859" mass="100265">MWQQNDELLDLCTIQIQSIKILTNDIFLNSHYETLMLDQLKDYCSLTYSNSKLRKYLQIKQSQENPSVEFQQSLSQIVLEQPSIDQLKQIKFKEIATLNEINLSKTQRARIKTLSFQTTQNEILQNNEPECLQIENTANNIFSMSTFYSPRHNTLGEQQFILQSTARTSEKEIAYQINSKNNLLSMQNMQKHNVVREKQNSIEDTDSENEQSQSLKEEKQNKSSVLETLNQISSQQKSLPQNLQSVSTSINSSYKVEKLQIYNTFKSINKPLLFLVIRNISIICLVTLLIFILVVFINLRTSFQLNTKNFYYISWGNNLRAERSKCLKSIFVQMILSNPLYGYSSDPNLNLYQSQILSNAAQSYNQYQQFITQLTHEKMEELNFMQILFEQYSTVFYYSLQKQANITSSGIYTLLMDFQSVFQLLIMQQYNPLTEYSVYSRFSSIASLLALIQQSQQQSVLDTFNQIYFILVILLIVMVIICTLFVIVVFPAYAFCQNYKQQIYTLFSAIDITQIREIHKNLNQSLLIICDKNTTLQQSYRKYQNSGILNKKKSISSTTKLKKFSIKIFICTTIFYIILMIYPVINLIITNNLINQQNSNQDLQGAILTTKAAFVSIITTYSLYANSALNPNKNNFQAQYSQKYKQLAQLAQQSYQNLTQIVQKQDLIQRYDQDNYNKFVFQILEKDACNPIFNNPQLVYKNLTNFNEITCKQLIDGQLSNGLLNSLSYFLNIMNNIFILHLDKESISKQQELSNYLQKYRLLDLNMASEYLQTVQDILNNFIYSNISDFFSYMNNIQIALLIYQFIVLIIANYLAFFVFFKSISRSMNQAKNSLTIIQMKYIIESPYIMSFVKKQQQI</sequence>
<proteinExistence type="predicted"/>
<gene>
    <name evidence="3" type="ORF">TTHERM_00414370</name>
</gene>
<feature type="transmembrane region" description="Helical" evidence="2">
    <location>
        <begin position="467"/>
        <end position="496"/>
    </location>
</feature>
<feature type="transmembrane region" description="Helical" evidence="2">
    <location>
        <begin position="272"/>
        <end position="299"/>
    </location>
</feature>
<dbReference type="RefSeq" id="XP_001007202.2">
    <property type="nucleotide sequence ID" value="XM_001007202.2"/>
</dbReference>
<keyword evidence="4" id="KW-1185">Reference proteome</keyword>
<keyword evidence="2" id="KW-1133">Transmembrane helix</keyword>
<feature type="transmembrane region" description="Helical" evidence="2">
    <location>
        <begin position="801"/>
        <end position="821"/>
    </location>
</feature>
<keyword evidence="2 3" id="KW-0812">Transmembrane</keyword>
<evidence type="ECO:0000256" key="1">
    <source>
        <dbReference type="SAM" id="MobiDB-lite"/>
    </source>
</evidence>
<dbReference type="Proteomes" id="UP000009168">
    <property type="component" value="Unassembled WGS sequence"/>
</dbReference>
<evidence type="ECO:0000313" key="3">
    <source>
        <dbReference type="EMBL" id="EAR86957.2"/>
    </source>
</evidence>
<name>Q22P54_TETTS</name>
<dbReference type="HOGENOM" id="CLU_479434_0_0_1"/>
<feature type="transmembrane region" description="Helical" evidence="2">
    <location>
        <begin position="406"/>
        <end position="426"/>
    </location>
</feature>
<reference evidence="4" key="1">
    <citation type="journal article" date="2006" name="PLoS Biol.">
        <title>Macronuclear genome sequence of the ciliate Tetrahymena thermophila, a model eukaryote.</title>
        <authorList>
            <person name="Eisen J.A."/>
            <person name="Coyne R.S."/>
            <person name="Wu M."/>
            <person name="Wu D."/>
            <person name="Thiagarajan M."/>
            <person name="Wortman J.R."/>
            <person name="Badger J.H."/>
            <person name="Ren Q."/>
            <person name="Amedeo P."/>
            <person name="Jones K.M."/>
            <person name="Tallon L.J."/>
            <person name="Delcher A.L."/>
            <person name="Salzberg S.L."/>
            <person name="Silva J.C."/>
            <person name="Haas B.J."/>
            <person name="Majoros W.H."/>
            <person name="Farzad M."/>
            <person name="Carlton J.M."/>
            <person name="Smith R.K. Jr."/>
            <person name="Garg J."/>
            <person name="Pearlman R.E."/>
            <person name="Karrer K.M."/>
            <person name="Sun L."/>
            <person name="Manning G."/>
            <person name="Elde N.C."/>
            <person name="Turkewitz A.P."/>
            <person name="Asai D.J."/>
            <person name="Wilkes D.E."/>
            <person name="Wang Y."/>
            <person name="Cai H."/>
            <person name="Collins K."/>
            <person name="Stewart B.A."/>
            <person name="Lee S.R."/>
            <person name="Wilamowska K."/>
            <person name="Weinberg Z."/>
            <person name="Ruzzo W.L."/>
            <person name="Wloga D."/>
            <person name="Gaertig J."/>
            <person name="Frankel J."/>
            <person name="Tsao C.-C."/>
            <person name="Gorovsky M.A."/>
            <person name="Keeling P.J."/>
            <person name="Waller R.F."/>
            <person name="Patron N.J."/>
            <person name="Cherry J.M."/>
            <person name="Stover N.A."/>
            <person name="Krieger C.J."/>
            <person name="del Toro C."/>
            <person name="Ryder H.F."/>
            <person name="Williamson S.C."/>
            <person name="Barbeau R.A."/>
            <person name="Hamilton E.P."/>
            <person name="Orias E."/>
        </authorList>
    </citation>
    <scope>NUCLEOTIDE SEQUENCE [LARGE SCALE GENOMIC DNA]</scope>
    <source>
        <strain evidence="4">SB210</strain>
    </source>
</reference>
<accession>Q22P54</accession>
<evidence type="ECO:0000256" key="2">
    <source>
        <dbReference type="SAM" id="Phobius"/>
    </source>
</evidence>